<feature type="non-terminal residue" evidence="1">
    <location>
        <position position="312"/>
    </location>
</feature>
<dbReference type="EMBL" id="MU276038">
    <property type="protein sequence ID" value="KAI0042973.1"/>
    <property type="molecule type" value="Genomic_DNA"/>
</dbReference>
<proteinExistence type="predicted"/>
<keyword evidence="2" id="KW-1185">Reference proteome</keyword>
<keyword evidence="1" id="KW-0378">Hydrolase</keyword>
<reference evidence="1" key="1">
    <citation type="submission" date="2021-02" db="EMBL/GenBank/DDBJ databases">
        <authorList>
            <consortium name="DOE Joint Genome Institute"/>
            <person name="Ahrendt S."/>
            <person name="Looney B.P."/>
            <person name="Miyauchi S."/>
            <person name="Morin E."/>
            <person name="Drula E."/>
            <person name="Courty P.E."/>
            <person name="Chicoki N."/>
            <person name="Fauchery L."/>
            <person name="Kohler A."/>
            <person name="Kuo A."/>
            <person name="Labutti K."/>
            <person name="Pangilinan J."/>
            <person name="Lipzen A."/>
            <person name="Riley R."/>
            <person name="Andreopoulos W."/>
            <person name="He G."/>
            <person name="Johnson J."/>
            <person name="Barry K.W."/>
            <person name="Grigoriev I.V."/>
            <person name="Nagy L."/>
            <person name="Hibbett D."/>
            <person name="Henrissat B."/>
            <person name="Matheny P.B."/>
            <person name="Labbe J."/>
            <person name="Martin F."/>
        </authorList>
    </citation>
    <scope>NUCLEOTIDE SEQUENCE</scope>
    <source>
        <strain evidence="1">FP105234-sp</strain>
    </source>
</reference>
<reference evidence="1" key="2">
    <citation type="journal article" date="2022" name="New Phytol.">
        <title>Evolutionary transition to the ectomycorrhizal habit in the genomes of a hyperdiverse lineage of mushroom-forming fungi.</title>
        <authorList>
            <person name="Looney B."/>
            <person name="Miyauchi S."/>
            <person name="Morin E."/>
            <person name="Drula E."/>
            <person name="Courty P.E."/>
            <person name="Kohler A."/>
            <person name="Kuo A."/>
            <person name="LaButti K."/>
            <person name="Pangilinan J."/>
            <person name="Lipzen A."/>
            <person name="Riley R."/>
            <person name="Andreopoulos W."/>
            <person name="He G."/>
            <person name="Johnson J."/>
            <person name="Nolan M."/>
            <person name="Tritt A."/>
            <person name="Barry K.W."/>
            <person name="Grigoriev I.V."/>
            <person name="Nagy L.G."/>
            <person name="Hibbett D."/>
            <person name="Henrissat B."/>
            <person name="Matheny P.B."/>
            <person name="Labbe J."/>
            <person name="Martin F.M."/>
        </authorList>
    </citation>
    <scope>NUCLEOTIDE SEQUENCE</scope>
    <source>
        <strain evidence="1">FP105234-sp</strain>
    </source>
</reference>
<gene>
    <name evidence="1" type="ORF">FA95DRAFT_1563762</name>
</gene>
<sequence>MTAPAHLLPPSFQWGFATASYQIEGSPSADGRLPSIWDTFSHIPSKTANGDTGDHATESYKLWREDIALVKSYGAKAHRFSIAWSRILPEGSRHSKVNQAGVDFYRRFIQELVDNGIRPFVTLYHWDLPDALQKKYNGWLNKDEIIQDFVFYAEVCFAAFGDLVKDWITINEPWCVANLGNGTGRFAPGRTSDRTRSPEGDSSTEPWIVGHHEILAHAHTVAAYNKNFRAKQGGQVGITLDSAWYLPWDDSPESGLPRKGRELQARRRSCAGHGPHRVLPVIHQCLARRIREGRRRRENILCMEPSGQFRMV</sequence>
<accession>A0ACB8RFV9</accession>
<evidence type="ECO:0000313" key="2">
    <source>
        <dbReference type="Proteomes" id="UP000814033"/>
    </source>
</evidence>
<protein>
    <submittedName>
        <fullName evidence="1">Glycoside hydrolase family 1 protein</fullName>
    </submittedName>
</protein>
<comment type="caution">
    <text evidence="1">The sequence shown here is derived from an EMBL/GenBank/DDBJ whole genome shotgun (WGS) entry which is preliminary data.</text>
</comment>
<organism evidence="1 2">
    <name type="scientific">Auriscalpium vulgare</name>
    <dbReference type="NCBI Taxonomy" id="40419"/>
    <lineage>
        <taxon>Eukaryota</taxon>
        <taxon>Fungi</taxon>
        <taxon>Dikarya</taxon>
        <taxon>Basidiomycota</taxon>
        <taxon>Agaricomycotina</taxon>
        <taxon>Agaricomycetes</taxon>
        <taxon>Russulales</taxon>
        <taxon>Auriscalpiaceae</taxon>
        <taxon>Auriscalpium</taxon>
    </lineage>
</organism>
<name>A0ACB8RFV9_9AGAM</name>
<dbReference type="Proteomes" id="UP000814033">
    <property type="component" value="Unassembled WGS sequence"/>
</dbReference>
<evidence type="ECO:0000313" key="1">
    <source>
        <dbReference type="EMBL" id="KAI0042973.1"/>
    </source>
</evidence>